<comment type="caution">
    <text evidence="1">The sequence shown here is derived from an EMBL/GenBank/DDBJ whole genome shotgun (WGS) entry which is preliminary data.</text>
</comment>
<dbReference type="AlphaFoldDB" id="A0A520KT29"/>
<dbReference type="Proteomes" id="UP000317158">
    <property type="component" value="Unassembled WGS sequence"/>
</dbReference>
<reference evidence="1 2" key="1">
    <citation type="journal article" date="2019" name="Nat. Microbiol.">
        <title>Wide diversity of methane and short-chain alkane metabolisms in uncultured archaea.</title>
        <authorList>
            <person name="Borrel G."/>
            <person name="Adam P.S."/>
            <person name="McKay L.J."/>
            <person name="Chen L.X."/>
            <person name="Sierra-Garcia I.N."/>
            <person name="Sieber C.M."/>
            <person name="Letourneur Q."/>
            <person name="Ghozlane A."/>
            <person name="Andersen G.L."/>
            <person name="Li W.J."/>
            <person name="Hallam S.J."/>
            <person name="Muyzer G."/>
            <person name="de Oliveira V.M."/>
            <person name="Inskeep W.P."/>
            <person name="Banfield J.F."/>
            <person name="Gribaldo S."/>
        </authorList>
    </citation>
    <scope>NUCLEOTIDE SEQUENCE [LARGE SCALE GENOMIC DNA]</scope>
    <source>
        <strain evidence="1">NM1a</strain>
    </source>
</reference>
<proteinExistence type="predicted"/>
<evidence type="ECO:0000313" key="1">
    <source>
        <dbReference type="EMBL" id="RZN64900.1"/>
    </source>
</evidence>
<accession>A0A520KT29</accession>
<name>A0A520KT29_METT2</name>
<protein>
    <submittedName>
        <fullName evidence="1">Uncharacterized protein</fullName>
    </submittedName>
</protein>
<sequence length="149" mass="16418">MRRTRFFIVLSLLIFILSFHTTAAAVTIQIYGELSAESADFYKLGQLNNGTAIMVILHRAVDVQEGGTTMPVDLNIVLIDAKNNNVVESYTISSGETAHFTISESSYDTFYVLKVSQESSFMGIPLPSLPFISTPVQSVSYEGEILIIE</sequence>
<organism evidence="1 2">
    <name type="scientific">Methanoliparum thermophilum</name>
    <dbReference type="NCBI Taxonomy" id="2491083"/>
    <lineage>
        <taxon>Archaea</taxon>
        <taxon>Methanobacteriati</taxon>
        <taxon>Methanobacteriota</taxon>
        <taxon>Candidatus Methanoliparia</taxon>
        <taxon>Candidatus Methanoliparales</taxon>
        <taxon>Candidatus Methanoliparaceae</taxon>
        <taxon>Candidatus Methanoliparum</taxon>
    </lineage>
</organism>
<gene>
    <name evidence="1" type="ORF">EF806_02305</name>
</gene>
<evidence type="ECO:0000313" key="2">
    <source>
        <dbReference type="Proteomes" id="UP000317158"/>
    </source>
</evidence>
<dbReference type="EMBL" id="RXIF01000004">
    <property type="protein sequence ID" value="RZN64900.1"/>
    <property type="molecule type" value="Genomic_DNA"/>
</dbReference>